<dbReference type="Gene3D" id="3.30.420.10">
    <property type="entry name" value="Ribonuclease H-like superfamily/Ribonuclease H"/>
    <property type="match status" value="1"/>
</dbReference>
<dbReference type="InterPro" id="IPR012337">
    <property type="entry name" value="RNaseH-like_sf"/>
</dbReference>
<dbReference type="InterPro" id="IPR036397">
    <property type="entry name" value="RNaseH_sf"/>
</dbReference>
<keyword evidence="3" id="KW-1185">Reference proteome</keyword>
<keyword evidence="2" id="KW-0378">Hydrolase</keyword>
<dbReference type="Proteomes" id="UP001168528">
    <property type="component" value="Unassembled WGS sequence"/>
</dbReference>
<reference evidence="2" key="1">
    <citation type="submission" date="2023-07" db="EMBL/GenBank/DDBJ databases">
        <title>The genome sequence of Rhodocytophaga aerolata KACC 12507.</title>
        <authorList>
            <person name="Zhang X."/>
        </authorList>
    </citation>
    <scope>NUCLEOTIDE SEQUENCE</scope>
    <source>
        <strain evidence="2">KACC 12507</strain>
    </source>
</reference>
<protein>
    <submittedName>
        <fullName evidence="2">3'-5' exonuclease</fullName>
    </submittedName>
</protein>
<dbReference type="InterPro" id="IPR046768">
    <property type="entry name" value="ExoX-like_C"/>
</dbReference>
<dbReference type="CDD" id="cd06127">
    <property type="entry name" value="DEDDh"/>
    <property type="match status" value="1"/>
</dbReference>
<dbReference type="PANTHER" id="PTHR30231:SF41">
    <property type="entry name" value="DNA POLYMERASE III SUBUNIT EPSILON"/>
    <property type="match status" value="1"/>
</dbReference>
<sequence>MHPLKLKKPLAFFDLETTGTNVVTDRIVEICIAKAMPNGQLNTKTWRINPTVPIPLETSLIHGIYDDDIKDAPTFKEVARPIHQFLEGADLAGFNIIRFDVPMIVEEFLRVNMEFNMQNRKMVDAQKIFHLMEPRTLSAAYRFYCGKELIGAHSAEVDTLATFEVLCAQIARYEGVLLNDDKGKEFQPVKNDVQALHDLTATKMVDLAGRMIFNEKGEEIFNFGKHKDRLVTEVLEKEPAFYDWMMKGDFPLDTKRKLTEIKLRSFNLKR</sequence>
<dbReference type="GO" id="GO:0004527">
    <property type="term" value="F:exonuclease activity"/>
    <property type="evidence" value="ECO:0007669"/>
    <property type="project" value="UniProtKB-KW"/>
</dbReference>
<accession>A0ABT8RES9</accession>
<dbReference type="Pfam" id="PF00929">
    <property type="entry name" value="RNase_T"/>
    <property type="match status" value="1"/>
</dbReference>
<dbReference type="RefSeq" id="WP_302041393.1">
    <property type="nucleotide sequence ID" value="NZ_JAUKPO010000033.1"/>
</dbReference>
<gene>
    <name evidence="2" type="ORF">Q0590_30240</name>
</gene>
<evidence type="ECO:0000313" key="2">
    <source>
        <dbReference type="EMBL" id="MDO1450592.1"/>
    </source>
</evidence>
<evidence type="ECO:0000259" key="1">
    <source>
        <dbReference type="SMART" id="SM00479"/>
    </source>
</evidence>
<feature type="domain" description="Exonuclease" evidence="1">
    <location>
        <begin position="9"/>
        <end position="175"/>
    </location>
</feature>
<proteinExistence type="predicted"/>
<name>A0ABT8RES9_9BACT</name>
<organism evidence="2 3">
    <name type="scientific">Rhodocytophaga aerolata</name>
    <dbReference type="NCBI Taxonomy" id="455078"/>
    <lineage>
        <taxon>Bacteria</taxon>
        <taxon>Pseudomonadati</taxon>
        <taxon>Bacteroidota</taxon>
        <taxon>Cytophagia</taxon>
        <taxon>Cytophagales</taxon>
        <taxon>Rhodocytophagaceae</taxon>
        <taxon>Rhodocytophaga</taxon>
    </lineage>
</organism>
<dbReference type="InterPro" id="IPR013520">
    <property type="entry name" value="Ribonucl_H"/>
</dbReference>
<dbReference type="SUPFAM" id="SSF53098">
    <property type="entry name" value="Ribonuclease H-like"/>
    <property type="match status" value="1"/>
</dbReference>
<keyword evidence="2" id="KW-0269">Exonuclease</keyword>
<dbReference type="EMBL" id="JAUKPO010000033">
    <property type="protein sequence ID" value="MDO1450592.1"/>
    <property type="molecule type" value="Genomic_DNA"/>
</dbReference>
<dbReference type="SMART" id="SM00479">
    <property type="entry name" value="EXOIII"/>
    <property type="match status" value="1"/>
</dbReference>
<dbReference type="Pfam" id="PF20600">
    <property type="entry name" value="ExoX-like_C"/>
    <property type="match status" value="1"/>
</dbReference>
<evidence type="ECO:0000313" key="3">
    <source>
        <dbReference type="Proteomes" id="UP001168528"/>
    </source>
</evidence>
<dbReference type="PANTHER" id="PTHR30231">
    <property type="entry name" value="DNA POLYMERASE III SUBUNIT EPSILON"/>
    <property type="match status" value="1"/>
</dbReference>
<comment type="caution">
    <text evidence="2">The sequence shown here is derived from an EMBL/GenBank/DDBJ whole genome shotgun (WGS) entry which is preliminary data.</text>
</comment>
<keyword evidence="2" id="KW-0540">Nuclease</keyword>